<evidence type="ECO:0000313" key="2">
    <source>
        <dbReference type="EMBL" id="KFH42345.1"/>
    </source>
</evidence>
<keyword evidence="3" id="KW-1185">Reference proteome</keyword>
<dbReference type="EMBL" id="JPKY01000097">
    <property type="protein sequence ID" value="KFH42345.1"/>
    <property type="molecule type" value="Genomic_DNA"/>
</dbReference>
<dbReference type="SUPFAM" id="SSF53335">
    <property type="entry name" value="S-adenosyl-L-methionine-dependent methyltransferases"/>
    <property type="match status" value="1"/>
</dbReference>
<evidence type="ECO:0000256" key="1">
    <source>
        <dbReference type="SAM" id="Phobius"/>
    </source>
</evidence>
<accession>A0A086SZ13</accession>
<keyword evidence="1" id="KW-1133">Transmembrane helix</keyword>
<reference evidence="3" key="1">
    <citation type="journal article" date="2014" name="Genome Announc.">
        <title>Genome sequence and annotation of Acremonium chrysogenum, producer of the beta-lactam antibiotic cephalosporin C.</title>
        <authorList>
            <person name="Terfehr D."/>
            <person name="Dahlmann T.A."/>
            <person name="Specht T."/>
            <person name="Zadra I."/>
            <person name="Kuernsteiner H."/>
            <person name="Kueck U."/>
        </authorList>
    </citation>
    <scope>NUCLEOTIDE SEQUENCE [LARGE SCALE GENOMIC DNA]</scope>
    <source>
        <strain evidence="3">ATCC 11550 / CBS 779.69 / DSM 880 / IAM 14645 / JCM 23072 / IMI 49137</strain>
    </source>
</reference>
<evidence type="ECO:0000313" key="3">
    <source>
        <dbReference type="Proteomes" id="UP000029964"/>
    </source>
</evidence>
<sequence length="348" mass="38499">MDSSTYGRDIALAFVGGFLAAVAILLAGGITVLRNSDAYGLGHWKLNAKMPLATMWMNLGYWTNADGERVQVFEEACSNLLREILSLAGLLGVEPTADDGTSSRSLAVLDVGFGCGDQTLELVRLTQPRGWSDFRYVGLTMNQDQVYSASRRIYSELAASYHLPAESFTLLCANAAVPRAWKPRVSQAVESLAKGGFTDRWFLALDCLYHFSPSRKPILEYAARILGANFMAFDLILNESASLRDTLTMRAVGMMMGCPMKTFLTEEQYREQLVECGYDAESIVIRDITEHVFPGVVKFLDDQERALSQYGISLGGYKLAGRLFDWFGRSKVVKASIVVARNKGSDKW</sequence>
<keyword evidence="1" id="KW-0472">Membrane</keyword>
<organism evidence="2 3">
    <name type="scientific">Hapsidospora chrysogenum (strain ATCC 11550 / CBS 779.69 / DSM 880 / IAM 14645 / JCM 23072 / IMI 49137)</name>
    <name type="common">Acremonium chrysogenum</name>
    <dbReference type="NCBI Taxonomy" id="857340"/>
    <lineage>
        <taxon>Eukaryota</taxon>
        <taxon>Fungi</taxon>
        <taxon>Dikarya</taxon>
        <taxon>Ascomycota</taxon>
        <taxon>Pezizomycotina</taxon>
        <taxon>Sordariomycetes</taxon>
        <taxon>Hypocreomycetidae</taxon>
        <taxon>Hypocreales</taxon>
        <taxon>Bionectriaceae</taxon>
        <taxon>Hapsidospora</taxon>
    </lineage>
</organism>
<gene>
    <name evidence="2" type="ORF">ACRE_069250</name>
</gene>
<dbReference type="InterPro" id="IPR029063">
    <property type="entry name" value="SAM-dependent_MTases_sf"/>
</dbReference>
<dbReference type="STRING" id="857340.A0A086SZ13"/>
<dbReference type="HOGENOM" id="CLU_039068_3_0_1"/>
<dbReference type="AlphaFoldDB" id="A0A086SZ13"/>
<protein>
    <submittedName>
        <fullName evidence="2">Uncharacterized protein</fullName>
    </submittedName>
</protein>
<proteinExistence type="predicted"/>
<dbReference type="Gene3D" id="3.40.50.150">
    <property type="entry name" value="Vaccinia Virus protein VP39"/>
    <property type="match status" value="1"/>
</dbReference>
<name>A0A086SZ13_HAPC1</name>
<dbReference type="OrthoDB" id="61390at2759"/>
<keyword evidence="1" id="KW-0812">Transmembrane</keyword>
<feature type="transmembrane region" description="Helical" evidence="1">
    <location>
        <begin position="12"/>
        <end position="33"/>
    </location>
</feature>
<comment type="caution">
    <text evidence="2">The sequence shown here is derived from an EMBL/GenBank/DDBJ whole genome shotgun (WGS) entry which is preliminary data.</text>
</comment>
<dbReference type="Proteomes" id="UP000029964">
    <property type="component" value="Unassembled WGS sequence"/>
</dbReference>